<dbReference type="InterPro" id="IPR000780">
    <property type="entry name" value="CheR_MeTrfase"/>
</dbReference>
<dbReference type="SUPFAM" id="SSF53335">
    <property type="entry name" value="S-adenosyl-L-methionine-dependent methyltransferases"/>
    <property type="match status" value="1"/>
</dbReference>
<dbReference type="PANTHER" id="PTHR24422:SF10">
    <property type="entry name" value="CHEMOTAXIS PROTEIN METHYLTRANSFERASE 2"/>
    <property type="match status" value="1"/>
</dbReference>
<dbReference type="InterPro" id="IPR029063">
    <property type="entry name" value="SAM-dependent_MTases_sf"/>
</dbReference>
<evidence type="ECO:0000313" key="2">
    <source>
        <dbReference type="EMBL" id="NHN32808.1"/>
    </source>
</evidence>
<gene>
    <name evidence="2" type="ORF">G9U52_23590</name>
</gene>
<keyword evidence="3" id="KW-1185">Reference proteome</keyword>
<feature type="domain" description="CheR-type methyltransferase" evidence="1">
    <location>
        <begin position="1"/>
        <end position="258"/>
    </location>
</feature>
<dbReference type="CDD" id="cd02440">
    <property type="entry name" value="AdoMet_MTases"/>
    <property type="match status" value="1"/>
</dbReference>
<dbReference type="PRINTS" id="PR00996">
    <property type="entry name" value="CHERMTFRASE"/>
</dbReference>
<organism evidence="2 3">
    <name type="scientific">Paenibacillus agricola</name>
    <dbReference type="NCBI Taxonomy" id="2716264"/>
    <lineage>
        <taxon>Bacteria</taxon>
        <taxon>Bacillati</taxon>
        <taxon>Bacillota</taxon>
        <taxon>Bacilli</taxon>
        <taxon>Bacillales</taxon>
        <taxon>Paenibacillaceae</taxon>
        <taxon>Paenibacillus</taxon>
    </lineage>
</organism>
<evidence type="ECO:0000259" key="1">
    <source>
        <dbReference type="PROSITE" id="PS50123"/>
    </source>
</evidence>
<dbReference type="Gene3D" id="3.40.50.150">
    <property type="entry name" value="Vaccinia Virus protein VP39"/>
    <property type="match status" value="1"/>
</dbReference>
<dbReference type="EMBL" id="JAAOIW010000009">
    <property type="protein sequence ID" value="NHN32808.1"/>
    <property type="molecule type" value="Genomic_DNA"/>
</dbReference>
<reference evidence="2" key="1">
    <citation type="submission" date="2020-03" db="EMBL/GenBank/DDBJ databases">
        <title>Draft sequencing of Paenibacilllus sp. S3N08.</title>
        <authorList>
            <person name="Kim D.-U."/>
        </authorList>
    </citation>
    <scope>NUCLEOTIDE SEQUENCE</scope>
    <source>
        <strain evidence="2">S3N08</strain>
    </source>
</reference>
<dbReference type="Pfam" id="PF01739">
    <property type="entry name" value="CheR"/>
    <property type="match status" value="1"/>
</dbReference>
<dbReference type="InterPro" id="IPR050903">
    <property type="entry name" value="Bact_Chemotaxis_MeTrfase"/>
</dbReference>
<dbReference type="Proteomes" id="UP001165962">
    <property type="component" value="Unassembled WGS sequence"/>
</dbReference>
<accession>A0ABX0JB88</accession>
<protein>
    <submittedName>
        <fullName evidence="2">Protein-glutamate O-methyltransferase CheR</fullName>
    </submittedName>
</protein>
<dbReference type="PANTHER" id="PTHR24422">
    <property type="entry name" value="CHEMOTAXIS PROTEIN METHYLTRANSFERASE"/>
    <property type="match status" value="1"/>
</dbReference>
<evidence type="ECO:0000313" key="3">
    <source>
        <dbReference type="Proteomes" id="UP001165962"/>
    </source>
</evidence>
<dbReference type="InterPro" id="IPR022642">
    <property type="entry name" value="CheR_C"/>
</dbReference>
<proteinExistence type="predicted"/>
<sequence length="260" mass="30270">MIHKYCGIKYDDNLFSLNSKVQQRLGALQVSLRDYLLYLEATPGEWDTLVESITINETYFFREEMQMQEMMNNVLPKLAANDSIRIWSAACSTGEEPYTIAMSIANSHVIPLSKVEIYATDINRKVLQLAEQGWYSKTSMCFRRTPQEMKNKFFIKDELGYRLRDSIRERVQFSHINLTDEDRKASSQDRPLMDVIFCRNVLIYFDQPTVRQVIQHLSQWLKPGGYLFLGHAETITGMIEEFQTINTATTHYYRKSGGSQ</sequence>
<name>A0ABX0JB88_9BACL</name>
<dbReference type="PROSITE" id="PS50123">
    <property type="entry name" value="CHER"/>
    <property type="match status" value="1"/>
</dbReference>
<dbReference type="SMART" id="SM00138">
    <property type="entry name" value="MeTrc"/>
    <property type="match status" value="1"/>
</dbReference>
<comment type="caution">
    <text evidence="2">The sequence shown here is derived from an EMBL/GenBank/DDBJ whole genome shotgun (WGS) entry which is preliminary data.</text>
</comment>